<accession>A0A9D4VBN4</accession>
<name>A0A9D4VBN4_ADICA</name>
<dbReference type="EMBL" id="JABFUD020000002">
    <property type="protein sequence ID" value="KAI5083535.1"/>
    <property type="molecule type" value="Genomic_DNA"/>
</dbReference>
<dbReference type="AlphaFoldDB" id="A0A9D4VBN4"/>
<evidence type="ECO:0000313" key="2">
    <source>
        <dbReference type="Proteomes" id="UP000886520"/>
    </source>
</evidence>
<reference evidence="1" key="1">
    <citation type="submission" date="2021-01" db="EMBL/GenBank/DDBJ databases">
        <title>Adiantum capillus-veneris genome.</title>
        <authorList>
            <person name="Fang Y."/>
            <person name="Liao Q."/>
        </authorList>
    </citation>
    <scope>NUCLEOTIDE SEQUENCE</scope>
    <source>
        <strain evidence="1">H3</strain>
        <tissue evidence="1">Leaf</tissue>
    </source>
</reference>
<comment type="caution">
    <text evidence="1">The sequence shown here is derived from an EMBL/GenBank/DDBJ whole genome shotgun (WGS) entry which is preliminary data.</text>
</comment>
<gene>
    <name evidence="1" type="ORF">GOP47_0003278</name>
</gene>
<keyword evidence="2" id="KW-1185">Reference proteome</keyword>
<evidence type="ECO:0000313" key="1">
    <source>
        <dbReference type="EMBL" id="KAI5083535.1"/>
    </source>
</evidence>
<dbReference type="Proteomes" id="UP000886520">
    <property type="component" value="Chromosome 3"/>
</dbReference>
<organism evidence="1 2">
    <name type="scientific">Adiantum capillus-veneris</name>
    <name type="common">Maidenhair fern</name>
    <dbReference type="NCBI Taxonomy" id="13818"/>
    <lineage>
        <taxon>Eukaryota</taxon>
        <taxon>Viridiplantae</taxon>
        <taxon>Streptophyta</taxon>
        <taxon>Embryophyta</taxon>
        <taxon>Tracheophyta</taxon>
        <taxon>Polypodiopsida</taxon>
        <taxon>Polypodiidae</taxon>
        <taxon>Polypodiales</taxon>
        <taxon>Pteridineae</taxon>
        <taxon>Pteridaceae</taxon>
        <taxon>Vittarioideae</taxon>
        <taxon>Adiantum</taxon>
    </lineage>
</organism>
<sequence length="149" mass="16899">MTDFVQLQNALNHMKDIMRQQSVGVLHHEREAFYAGSIQFFSILVLLEKSDASSGLATTLDPGESTTILDAGLLNINFQTVQHLSDKDFLRFKKKILVKQFTKKYCTEGSKLVELFSDGYITEIGLEEKKEVVATVENIKDQKNLESRI</sequence>
<protein>
    <submittedName>
        <fullName evidence="1">Uncharacterized protein</fullName>
    </submittedName>
</protein>
<proteinExistence type="predicted"/>